<evidence type="ECO:0000256" key="3">
    <source>
        <dbReference type="ARBA" id="ARBA00022450"/>
    </source>
</evidence>
<dbReference type="SMART" id="SM00823">
    <property type="entry name" value="PKS_PP"/>
    <property type="match status" value="2"/>
</dbReference>
<dbReference type="InterPro" id="IPR029058">
    <property type="entry name" value="AB_hydrolase_fold"/>
</dbReference>
<dbReference type="RefSeq" id="WP_141633414.1">
    <property type="nucleotide sequence ID" value="NZ_VIGB01000003.1"/>
</dbReference>
<evidence type="ECO:0000256" key="1">
    <source>
        <dbReference type="ARBA" id="ARBA00001957"/>
    </source>
</evidence>
<comment type="similarity">
    <text evidence="2">Belongs to the ATP-dependent AMP-binding enzyme family.</text>
</comment>
<dbReference type="SUPFAM" id="SSF56801">
    <property type="entry name" value="Acetyl-CoA synthetase-like"/>
    <property type="match status" value="2"/>
</dbReference>
<dbReference type="InterPro" id="IPR020806">
    <property type="entry name" value="PKS_PP-bd"/>
</dbReference>
<comment type="caution">
    <text evidence="7">The sequence shown here is derived from an EMBL/GenBank/DDBJ whole genome shotgun (WGS) entry which is preliminary data.</text>
</comment>
<dbReference type="GO" id="GO:0003824">
    <property type="term" value="F:catalytic activity"/>
    <property type="evidence" value="ECO:0007669"/>
    <property type="project" value="InterPro"/>
</dbReference>
<dbReference type="NCBIfam" id="TIGR01733">
    <property type="entry name" value="AA-adenyl-dom"/>
    <property type="match status" value="2"/>
</dbReference>
<dbReference type="InterPro" id="IPR020845">
    <property type="entry name" value="AMP-binding_CS"/>
</dbReference>
<accession>A0A540W301</accession>
<dbReference type="Gene3D" id="3.30.300.30">
    <property type="match status" value="2"/>
</dbReference>
<dbReference type="InterPro" id="IPR010071">
    <property type="entry name" value="AA_adenyl_dom"/>
</dbReference>
<dbReference type="GO" id="GO:0008610">
    <property type="term" value="P:lipid biosynthetic process"/>
    <property type="evidence" value="ECO:0007669"/>
    <property type="project" value="UniProtKB-ARBA"/>
</dbReference>
<keyword evidence="4" id="KW-0597">Phosphoprotein</keyword>
<evidence type="ECO:0000256" key="5">
    <source>
        <dbReference type="SAM" id="MobiDB-lite"/>
    </source>
</evidence>
<dbReference type="InterPro" id="IPR036736">
    <property type="entry name" value="ACP-like_sf"/>
</dbReference>
<dbReference type="FunFam" id="2.30.38.10:FF:000001">
    <property type="entry name" value="Non-ribosomal peptide synthetase PvdI"/>
    <property type="match status" value="2"/>
</dbReference>
<dbReference type="CDD" id="cd19540">
    <property type="entry name" value="LCL_NRPS-like"/>
    <property type="match status" value="1"/>
</dbReference>
<gene>
    <name evidence="7" type="ORF">E6W39_11235</name>
</gene>
<dbReference type="Gene3D" id="3.40.50.980">
    <property type="match status" value="4"/>
</dbReference>
<dbReference type="EMBL" id="VIGB01000003">
    <property type="protein sequence ID" value="TQF02724.1"/>
    <property type="molecule type" value="Genomic_DNA"/>
</dbReference>
<dbReference type="GO" id="GO:0031177">
    <property type="term" value="F:phosphopantetheine binding"/>
    <property type="evidence" value="ECO:0007669"/>
    <property type="project" value="InterPro"/>
</dbReference>
<feature type="domain" description="Carrier" evidence="6">
    <location>
        <begin position="1017"/>
        <end position="1091"/>
    </location>
</feature>
<dbReference type="Pfam" id="PF00550">
    <property type="entry name" value="PP-binding"/>
    <property type="match status" value="2"/>
</dbReference>
<dbReference type="InterPro" id="IPR045851">
    <property type="entry name" value="AMP-bd_C_sf"/>
</dbReference>
<feature type="domain" description="Carrier" evidence="6">
    <location>
        <begin position="2099"/>
        <end position="2174"/>
    </location>
</feature>
<organism evidence="7 8">
    <name type="scientific">Kitasatospora acidiphila</name>
    <dbReference type="NCBI Taxonomy" id="2567942"/>
    <lineage>
        <taxon>Bacteria</taxon>
        <taxon>Bacillati</taxon>
        <taxon>Actinomycetota</taxon>
        <taxon>Actinomycetes</taxon>
        <taxon>Kitasatosporales</taxon>
        <taxon>Streptomycetaceae</taxon>
        <taxon>Kitasatospora</taxon>
    </lineage>
</organism>
<dbReference type="FunFam" id="3.30.300.30:FF:000010">
    <property type="entry name" value="Enterobactin synthetase component F"/>
    <property type="match status" value="1"/>
</dbReference>
<dbReference type="FunFam" id="3.40.50.980:FF:000001">
    <property type="entry name" value="Non-ribosomal peptide synthetase"/>
    <property type="match status" value="2"/>
</dbReference>
<dbReference type="InterPro" id="IPR000873">
    <property type="entry name" value="AMP-dep_synth/lig_dom"/>
</dbReference>
<dbReference type="CDD" id="cd05930">
    <property type="entry name" value="A_NRPS"/>
    <property type="match status" value="2"/>
</dbReference>
<dbReference type="GO" id="GO:0005737">
    <property type="term" value="C:cytoplasm"/>
    <property type="evidence" value="ECO:0007669"/>
    <property type="project" value="TreeGrafter"/>
</dbReference>
<dbReference type="Proteomes" id="UP000319103">
    <property type="component" value="Unassembled WGS sequence"/>
</dbReference>
<dbReference type="PANTHER" id="PTHR45527:SF1">
    <property type="entry name" value="FATTY ACID SYNTHASE"/>
    <property type="match status" value="1"/>
</dbReference>
<dbReference type="GO" id="GO:0043041">
    <property type="term" value="P:amino acid activation for nonribosomal peptide biosynthetic process"/>
    <property type="evidence" value="ECO:0007669"/>
    <property type="project" value="TreeGrafter"/>
</dbReference>
<dbReference type="InterPro" id="IPR009081">
    <property type="entry name" value="PP-bd_ACP"/>
</dbReference>
<dbReference type="SUPFAM" id="SSF52777">
    <property type="entry name" value="CoA-dependent acyltransferases"/>
    <property type="match status" value="4"/>
</dbReference>
<dbReference type="GO" id="GO:0044550">
    <property type="term" value="P:secondary metabolite biosynthetic process"/>
    <property type="evidence" value="ECO:0007669"/>
    <property type="project" value="TreeGrafter"/>
</dbReference>
<reference evidence="7 8" key="1">
    <citation type="submission" date="2019-06" db="EMBL/GenBank/DDBJ databases">
        <title>Description of Kitasatospora acidophila sp. nov. isolated from pine grove soil, and reclassification of Streptomyces novaecaesareae to Kitasatospora novaeceasareae comb. nov.</title>
        <authorList>
            <person name="Kim M.J."/>
        </authorList>
    </citation>
    <scope>NUCLEOTIDE SEQUENCE [LARGE SCALE GENOMIC DNA]</scope>
    <source>
        <strain evidence="7 8">MMS16-CNU292</strain>
    </source>
</reference>
<name>A0A540W301_9ACTN</name>
<dbReference type="Gene3D" id="3.30.559.30">
    <property type="entry name" value="Nonribosomal peptide synthetase, condensation domain"/>
    <property type="match status" value="2"/>
</dbReference>
<dbReference type="SUPFAM" id="SSF47336">
    <property type="entry name" value="ACP-like"/>
    <property type="match status" value="2"/>
</dbReference>
<keyword evidence="3" id="KW-0596">Phosphopantetheine</keyword>
<dbReference type="Gene3D" id="3.40.50.1820">
    <property type="entry name" value="alpha/beta hydrolase"/>
    <property type="match status" value="2"/>
</dbReference>
<dbReference type="PROSITE" id="PS50075">
    <property type="entry name" value="CARRIER"/>
    <property type="match status" value="2"/>
</dbReference>
<dbReference type="Pfam" id="PF00668">
    <property type="entry name" value="Condensation"/>
    <property type="match status" value="2"/>
</dbReference>
<evidence type="ECO:0000313" key="8">
    <source>
        <dbReference type="Proteomes" id="UP000319103"/>
    </source>
</evidence>
<dbReference type="OrthoDB" id="3859428at2"/>
<dbReference type="FunFam" id="1.10.1200.10:FF:000016">
    <property type="entry name" value="Non-ribosomal peptide synthase"/>
    <property type="match status" value="1"/>
</dbReference>
<protein>
    <submittedName>
        <fullName evidence="7">Amino acid adenylation domain-containing protein</fullName>
    </submittedName>
</protein>
<evidence type="ECO:0000256" key="2">
    <source>
        <dbReference type="ARBA" id="ARBA00006432"/>
    </source>
</evidence>
<sequence length="2196" mass="231007">MIPLSFSQSRLWFLAQLQGPNATYNNRMVLRMTGKLDHRALSAALRDVIGRHEVLRTTFPLVDGRPCQQVMELDALPWELSVVEVVDPERSGEPGEPAALDLAAAEIPAELPGGTVDAADLAGAVARATAYTFDLASEVPLRAWLFAIRPDEHLLVLLAHHIAWDDWSFRPLARDLSAAYTARLADRAPDWEPLPVQYADYTLWQRELLGSEDDPDSLVSGQLAYWREALAGLPEEIELPTDWTRPMVPGHRGHRVPVRVPAEVHRRLAEFARAHGATTFMVLQAGLAVTLSRLGAGTDIPIGSAIAGRMDEALNDLVGFFVNNLVLRTDLSRRSAGDAPDDDLTFAEVLKRVRATTLGAFGHQEVPFERLVEELAPTRSLARHPLFQVMLTVGAASAEADAGSALQLPGIRTEEVASGEQAAKFDLDFLLSETLDGTGAPAGVRGTLIAAADLFDPATADRLVDCFTRVLSAMADDPLARVNRVDVLDPAERALVLDEWNRTEQTLPELMVPQLFEAQVARTPDAVALVADGVAVSYAELDVRANRLAHYLVGQGVGSESVVGVCLPRGVEMVAAILGVWKAGAAYLPIDPGQQPADRISSQLADSGAVLVLGGESVAGGDTRTVALDDPAVAAELAGLPRTAPERVLFRDGLAYVIYTSGSSGRPKGVGATHGGLANYMGSVPGRLGLGGVGARYGSLQALVTDLGNTLFFWSLVSGGELHILPEEAVTDPAAVAAYVADHRIDFLKLVPSHLRALASVAGMGPLLPARGLVLGGEAVSPALVEELVDAAGDRGAFNHYGPTETTIAIATARFESASGGVVPVGGPVANTRLYVLDAGLRPVPVGVAGELYIAGAQLARGYVGRAGLTAERFVASPFAVGERMYRSGDRARWGVDGQVVVLGRVDDQVKVRGFRVEPGEVEAVLAAHPGVERCVVVAREDEPGDRRLVGYVVPADDQNTGLGAAVREFCAARLPDHMVPSAVVVLGALPLTGNGKLDRRALPAPDFAAAAGGGRGPSSVQEEILCAAFAEILGVPSVGVDDNFFELGGHSLLAVSLVELLRQQGVTVSVRTLFQNATPAGLAASSGAPRVVVPPNLIPEGATDLTPEMLPLVDLDEAEIARVIERVPGGAANIADVYPLAPLQEGILFHHLMSDQHTADVYAKPMVLGFDSQARLDAFLGALQQVVDRHDVYRTAILWEDLREPVQVVLRRALLPVEQLTPAPQGQDVVGQLLAAGGPIDLTTAPLIRVLTAADQAAGQWLALVRMHHLVQDHTTIDVVLGELRAIMSGNGDALPEPLPFRNFVAQARLGVSPEEHERYFTELLGDVEETTAPYGLVDVHGDGTDAAQAQLTLDTELALRVRELTRRSGVSPATVFHLAWARVLAAVSGRDDVVFGTVLFGRMDSGAGADRVPGLFLNTLPLRIDVASATVDEALAAVQRQLAELLVHEHAPLAVAQRASGLPGSSPLFTSVFNYRYNRTAAGPGQETRAGLEGMQVLYLWDRSNYPLNVSVGDRDTGFEVTVHAVAPADPARVCMLLQTALANLVRALEEEPGLPLAAVGVLGAEERALVVEGWNDTAVELPTALVPELFRAQVMRSPGAVAVVCDGVEVSYAELDVRANRLAHYLVAQGVGAESLVGLCLPRGIDMVVAVLGVWKAGAAYVPVDPEYPADRVAFMLRDSRAVLTLTTEEIAEELPAGRGRLIALDSAAMVAAVAGLPSSVPDVVVVGGQLAYVMYTSGSTGRPKGVGVTHGGLANYVGWAVGAYGVEGGGGAPLHSSLAFDLTVTSLVVPLVAGSRVVASVGGGAEGLAGLLGGGGGFELAKVVPAHLPLLGELLAGDSGVAGGADRWVVGGEVLAGADVRAWLSGVSSGVVVNEYGPTEAVVGCCVFEVGAGDVVGDVVPIGRPIANMRLFVLDGRLRPVPVGVAGELYIAGVQVARGYVGQAGLTAERFVACPFGTDGERMYRSGDVARWSGDGQLEYLGRADEQVKILGFRIEPGEVQAVVVAHPALAQAAVVAREDTPGDTRLVAYVVPDDEDADAARLALEVREFVADRLPKHLVPAAVEVIGALPLTVNGKLDRKALPVPGLAAGGGRGPATVQEELLCQAFAEVLGLPVVGVDDDFFTLGGQSLLATRLVSRIRAALGVELRIRVLFDSPTPAGVATWITQQAGDAGNQKKKARPAVRPMRRQED</sequence>
<evidence type="ECO:0000259" key="6">
    <source>
        <dbReference type="PROSITE" id="PS50075"/>
    </source>
</evidence>
<dbReference type="InterPro" id="IPR023213">
    <property type="entry name" value="CAT-like_dom_sf"/>
</dbReference>
<dbReference type="FunFam" id="1.10.1200.10:FF:000005">
    <property type="entry name" value="Nonribosomal peptide synthetase 1"/>
    <property type="match status" value="1"/>
</dbReference>
<dbReference type="Pfam" id="PF00501">
    <property type="entry name" value="AMP-binding"/>
    <property type="match status" value="2"/>
</dbReference>
<evidence type="ECO:0000256" key="4">
    <source>
        <dbReference type="ARBA" id="ARBA00022553"/>
    </source>
</evidence>
<dbReference type="PANTHER" id="PTHR45527">
    <property type="entry name" value="NONRIBOSOMAL PEPTIDE SYNTHETASE"/>
    <property type="match status" value="1"/>
</dbReference>
<comment type="cofactor">
    <cofactor evidence="1">
        <name>pantetheine 4'-phosphate</name>
        <dbReference type="ChEBI" id="CHEBI:47942"/>
    </cofactor>
</comment>
<dbReference type="Pfam" id="PF13193">
    <property type="entry name" value="AMP-binding_C"/>
    <property type="match status" value="2"/>
</dbReference>
<dbReference type="GO" id="GO:0072330">
    <property type="term" value="P:monocarboxylic acid biosynthetic process"/>
    <property type="evidence" value="ECO:0007669"/>
    <property type="project" value="UniProtKB-ARBA"/>
</dbReference>
<dbReference type="InterPro" id="IPR001242">
    <property type="entry name" value="Condensation_dom"/>
</dbReference>
<dbReference type="Gene3D" id="3.30.559.10">
    <property type="entry name" value="Chloramphenicol acetyltransferase-like domain"/>
    <property type="match status" value="2"/>
</dbReference>
<dbReference type="InterPro" id="IPR025110">
    <property type="entry name" value="AMP-bd_C"/>
</dbReference>
<proteinExistence type="inferred from homology"/>
<feature type="region of interest" description="Disordered" evidence="5">
    <location>
        <begin position="2172"/>
        <end position="2196"/>
    </location>
</feature>
<evidence type="ECO:0000313" key="7">
    <source>
        <dbReference type="EMBL" id="TQF02724.1"/>
    </source>
</evidence>
<dbReference type="Gene3D" id="2.30.38.10">
    <property type="entry name" value="Luciferase, Domain 3"/>
    <property type="match status" value="2"/>
</dbReference>
<keyword evidence="8" id="KW-1185">Reference proteome</keyword>
<dbReference type="GO" id="GO:0017000">
    <property type="term" value="P:antibiotic biosynthetic process"/>
    <property type="evidence" value="ECO:0007669"/>
    <property type="project" value="UniProtKB-ARBA"/>
</dbReference>
<dbReference type="PROSITE" id="PS00455">
    <property type="entry name" value="AMP_BINDING"/>
    <property type="match status" value="2"/>
</dbReference>
<dbReference type="CDD" id="cd19544">
    <property type="entry name" value="E-C_NRPS"/>
    <property type="match status" value="1"/>
</dbReference>